<dbReference type="Gene3D" id="3.40.50.300">
    <property type="entry name" value="P-loop containing nucleotide triphosphate hydrolases"/>
    <property type="match status" value="1"/>
</dbReference>
<evidence type="ECO:0000256" key="3">
    <source>
        <dbReference type="ARBA" id="ARBA00023015"/>
    </source>
</evidence>
<dbReference type="SMART" id="SM00448">
    <property type="entry name" value="REC"/>
    <property type="match status" value="1"/>
</dbReference>
<dbReference type="GO" id="GO:0000160">
    <property type="term" value="P:phosphorelay signal transduction system"/>
    <property type="evidence" value="ECO:0007669"/>
    <property type="project" value="InterPro"/>
</dbReference>
<dbReference type="Pfam" id="PF00158">
    <property type="entry name" value="Sigma54_activat"/>
    <property type="match status" value="1"/>
</dbReference>
<dbReference type="FunFam" id="3.40.50.300:FF:000006">
    <property type="entry name" value="DNA-binding transcriptional regulator NtrC"/>
    <property type="match status" value="1"/>
</dbReference>
<dbReference type="PANTHER" id="PTHR32071">
    <property type="entry name" value="TRANSCRIPTIONAL REGULATORY PROTEIN"/>
    <property type="match status" value="1"/>
</dbReference>
<dbReference type="InterPro" id="IPR058031">
    <property type="entry name" value="AAA_lid_NorR"/>
</dbReference>
<evidence type="ECO:0000313" key="9">
    <source>
        <dbReference type="Proteomes" id="UP000294614"/>
    </source>
</evidence>
<dbReference type="GO" id="GO:0043565">
    <property type="term" value="F:sequence-specific DNA binding"/>
    <property type="evidence" value="ECO:0007669"/>
    <property type="project" value="InterPro"/>
</dbReference>
<dbReference type="InterPro" id="IPR002197">
    <property type="entry name" value="HTH_Fis"/>
</dbReference>
<dbReference type="PROSITE" id="PS50045">
    <property type="entry name" value="SIGMA54_INTERACT_4"/>
    <property type="match status" value="1"/>
</dbReference>
<dbReference type="Gene3D" id="1.10.8.60">
    <property type="match status" value="1"/>
</dbReference>
<keyword evidence="3" id="KW-0805">Transcription regulation</keyword>
<dbReference type="InterPro" id="IPR025944">
    <property type="entry name" value="Sigma_54_int_dom_CS"/>
</dbReference>
<dbReference type="InterPro" id="IPR009057">
    <property type="entry name" value="Homeodomain-like_sf"/>
</dbReference>
<reference evidence="8 9" key="1">
    <citation type="submission" date="2019-03" db="EMBL/GenBank/DDBJ databases">
        <title>Genomic Encyclopedia of Type Strains, Phase IV (KMG-IV): sequencing the most valuable type-strain genomes for metagenomic binning, comparative biology and taxonomic classification.</title>
        <authorList>
            <person name="Goeker M."/>
        </authorList>
    </citation>
    <scope>NUCLEOTIDE SEQUENCE [LARGE SCALE GENOMIC DNA]</scope>
    <source>
        <strain evidence="8 9">DSM 24984</strain>
    </source>
</reference>
<dbReference type="Gene3D" id="1.10.10.60">
    <property type="entry name" value="Homeodomain-like"/>
    <property type="match status" value="1"/>
</dbReference>
<feature type="domain" description="Response regulatory" evidence="7">
    <location>
        <begin position="2"/>
        <end position="115"/>
    </location>
</feature>
<dbReference type="InterPro" id="IPR003593">
    <property type="entry name" value="AAA+_ATPase"/>
</dbReference>
<dbReference type="InterPro" id="IPR027417">
    <property type="entry name" value="P-loop_NTPase"/>
</dbReference>
<dbReference type="GO" id="GO:0005524">
    <property type="term" value="F:ATP binding"/>
    <property type="evidence" value="ECO:0007669"/>
    <property type="project" value="UniProtKB-KW"/>
</dbReference>
<dbReference type="Pfam" id="PF00072">
    <property type="entry name" value="Response_reg"/>
    <property type="match status" value="1"/>
</dbReference>
<feature type="domain" description="Sigma-54 factor interaction" evidence="6">
    <location>
        <begin position="133"/>
        <end position="361"/>
    </location>
</feature>
<keyword evidence="2" id="KW-0067">ATP-binding</keyword>
<keyword evidence="1" id="KW-0547">Nucleotide-binding</keyword>
<dbReference type="PRINTS" id="PR01590">
    <property type="entry name" value="HTHFIS"/>
</dbReference>
<evidence type="ECO:0000313" key="8">
    <source>
        <dbReference type="EMBL" id="TCK62300.1"/>
    </source>
</evidence>
<evidence type="ECO:0000259" key="7">
    <source>
        <dbReference type="PROSITE" id="PS50110"/>
    </source>
</evidence>
<keyword evidence="5" id="KW-0597">Phosphoprotein</keyword>
<dbReference type="AlphaFoldDB" id="A0A4R1KE06"/>
<dbReference type="Gene3D" id="3.40.50.2300">
    <property type="match status" value="1"/>
</dbReference>
<dbReference type="OrthoDB" id="5401077at2"/>
<gene>
    <name evidence="8" type="ORF">C8D98_0822</name>
</gene>
<dbReference type="GO" id="GO:0006355">
    <property type="term" value="P:regulation of DNA-templated transcription"/>
    <property type="evidence" value="ECO:0007669"/>
    <property type="project" value="InterPro"/>
</dbReference>
<keyword evidence="9" id="KW-1185">Reference proteome</keyword>
<dbReference type="SMART" id="SM00382">
    <property type="entry name" value="AAA"/>
    <property type="match status" value="1"/>
</dbReference>
<evidence type="ECO:0000256" key="5">
    <source>
        <dbReference type="PROSITE-ProRule" id="PRU00169"/>
    </source>
</evidence>
<dbReference type="Pfam" id="PF02954">
    <property type="entry name" value="HTH_8"/>
    <property type="match status" value="1"/>
</dbReference>
<sequence>MKAVLIEDDAVLNRTLKRVIEKHYNVMAFTSPVSAVEYIAQSGADVVVSDIRMPDMSGFDVLERLKTLSPDTAVILMTGQGSIDESVRAIKSGAFDYIPKPVETELLIYKLDVVNEKLALKALADTAAGKSGVVAVSAKMEAILNTASRVAKTGSNVLITGETGTGKEVLARYIHENSERSRRPFAAINCCNLQQHLFESELFGHKKGAFTGADSDRKGIIQSAYGGSLFLDEIGEMPLDLQPKFLRFLETKSFYPVGCPVQEQADVRIIAATNRDLSVLSDKGGFRQDLFYRLNVINIELPPLRERREDILPLAHHFMEKFKHINTQVKGIHQSALLCLQSYDYPGNIRELSNIIERAMILEQGDTLGCESLNLGCPVEADTLSLDSVMKRHILKVLDIAGGNRQKAAEILGVDASTVYRKLKEYGIG</sequence>
<dbReference type="PROSITE" id="PS50110">
    <property type="entry name" value="RESPONSE_REGULATORY"/>
    <property type="match status" value="1"/>
</dbReference>
<dbReference type="InterPro" id="IPR011006">
    <property type="entry name" value="CheY-like_superfamily"/>
</dbReference>
<evidence type="ECO:0000256" key="2">
    <source>
        <dbReference type="ARBA" id="ARBA00022840"/>
    </source>
</evidence>
<dbReference type="InterPro" id="IPR025662">
    <property type="entry name" value="Sigma_54_int_dom_ATP-bd_1"/>
</dbReference>
<evidence type="ECO:0000256" key="4">
    <source>
        <dbReference type="ARBA" id="ARBA00023163"/>
    </source>
</evidence>
<dbReference type="SUPFAM" id="SSF46689">
    <property type="entry name" value="Homeodomain-like"/>
    <property type="match status" value="1"/>
</dbReference>
<keyword evidence="4" id="KW-0804">Transcription</keyword>
<dbReference type="CDD" id="cd00009">
    <property type="entry name" value="AAA"/>
    <property type="match status" value="1"/>
</dbReference>
<organism evidence="8 9">
    <name type="scientific">Seleniivibrio woodruffii</name>
    <dbReference type="NCBI Taxonomy" id="1078050"/>
    <lineage>
        <taxon>Bacteria</taxon>
        <taxon>Pseudomonadati</taxon>
        <taxon>Deferribacterota</taxon>
        <taxon>Deferribacteres</taxon>
        <taxon>Deferribacterales</taxon>
        <taxon>Geovibrionaceae</taxon>
        <taxon>Seleniivibrio</taxon>
    </lineage>
</organism>
<dbReference type="PROSITE" id="PS00688">
    <property type="entry name" value="SIGMA54_INTERACT_3"/>
    <property type="match status" value="1"/>
</dbReference>
<evidence type="ECO:0000256" key="1">
    <source>
        <dbReference type="ARBA" id="ARBA00022741"/>
    </source>
</evidence>
<evidence type="ECO:0000259" key="6">
    <source>
        <dbReference type="PROSITE" id="PS50045"/>
    </source>
</evidence>
<comment type="caution">
    <text evidence="8">The sequence shown here is derived from an EMBL/GenBank/DDBJ whole genome shotgun (WGS) entry which is preliminary data.</text>
</comment>
<dbReference type="Proteomes" id="UP000294614">
    <property type="component" value="Unassembled WGS sequence"/>
</dbReference>
<dbReference type="SUPFAM" id="SSF52540">
    <property type="entry name" value="P-loop containing nucleoside triphosphate hydrolases"/>
    <property type="match status" value="1"/>
</dbReference>
<dbReference type="RefSeq" id="WP_132872264.1">
    <property type="nucleotide sequence ID" value="NZ_JBLJBI010000103.1"/>
</dbReference>
<dbReference type="SUPFAM" id="SSF52172">
    <property type="entry name" value="CheY-like"/>
    <property type="match status" value="1"/>
</dbReference>
<dbReference type="Pfam" id="PF25601">
    <property type="entry name" value="AAA_lid_14"/>
    <property type="match status" value="1"/>
</dbReference>
<dbReference type="InterPro" id="IPR001789">
    <property type="entry name" value="Sig_transdc_resp-reg_receiver"/>
</dbReference>
<feature type="modified residue" description="4-aspartylphosphate" evidence="5">
    <location>
        <position position="50"/>
    </location>
</feature>
<accession>A0A4R1KE06</accession>
<dbReference type="PROSITE" id="PS00675">
    <property type="entry name" value="SIGMA54_INTERACT_1"/>
    <property type="match status" value="1"/>
</dbReference>
<dbReference type="EMBL" id="SMGG01000003">
    <property type="protein sequence ID" value="TCK62300.1"/>
    <property type="molecule type" value="Genomic_DNA"/>
</dbReference>
<proteinExistence type="predicted"/>
<dbReference type="InterPro" id="IPR002078">
    <property type="entry name" value="Sigma_54_int"/>
</dbReference>
<protein>
    <submittedName>
        <fullName evidence="8">Two component Fis family sigma54 specific transcriptional regulator</fullName>
    </submittedName>
</protein>
<name>A0A4R1KE06_9BACT</name>
<dbReference type="PANTHER" id="PTHR32071:SF119">
    <property type="entry name" value="SIGMA L-DEPENDENT TRANSCRIPTIONAL REGULATOR YPLP-RELATED"/>
    <property type="match status" value="1"/>
</dbReference>